<dbReference type="RefSeq" id="WP_267780282.1">
    <property type="nucleotide sequence ID" value="NZ_CP113089.1"/>
</dbReference>
<proteinExistence type="predicted"/>
<organism evidence="1 2">
    <name type="scientific">Microcella daejeonensis</name>
    <dbReference type="NCBI Taxonomy" id="2994971"/>
    <lineage>
        <taxon>Bacteria</taxon>
        <taxon>Bacillati</taxon>
        <taxon>Actinomycetota</taxon>
        <taxon>Actinomycetes</taxon>
        <taxon>Micrococcales</taxon>
        <taxon>Microbacteriaceae</taxon>
        <taxon>Microcella</taxon>
    </lineage>
</organism>
<dbReference type="EMBL" id="CP113089">
    <property type="protein sequence ID" value="WAB80607.1"/>
    <property type="molecule type" value="Genomic_DNA"/>
</dbReference>
<evidence type="ECO:0000313" key="1">
    <source>
        <dbReference type="EMBL" id="WAB80607.1"/>
    </source>
</evidence>
<accession>A0A9E8MJC0</accession>
<dbReference type="Proteomes" id="UP001164706">
    <property type="component" value="Chromosome"/>
</dbReference>
<dbReference type="Pfam" id="PF17278">
    <property type="entry name" value="DUF5343"/>
    <property type="match status" value="1"/>
</dbReference>
<dbReference type="AlphaFoldDB" id="A0A9E8MJC0"/>
<keyword evidence="2" id="KW-1185">Reference proteome</keyword>
<name>A0A9E8MJC0_9MICO</name>
<protein>
    <submittedName>
        <fullName evidence="1">DUF5343 domain-containing protein</fullName>
    </submittedName>
</protein>
<dbReference type="InterPro" id="IPR035235">
    <property type="entry name" value="DUF5343"/>
</dbReference>
<evidence type="ECO:0000313" key="2">
    <source>
        <dbReference type="Proteomes" id="UP001164706"/>
    </source>
</evidence>
<dbReference type="KEGG" id="mdb:OVN18_08500"/>
<sequence>MSQFPYTVAPGPLGEFLEKLKNIGVPDKIDYAYLGQIGFTSSNHRPFVPILKHIELLDGKGVPTDRYRKGLRGGESGKAIVAEGIRNGYSKLFSTYPDAATRPTTELTTFVKANSDLGDKALRSAVSTFQTVCKFGNFGAPAPEIAEEEHEKPKGNHKRVESGSGTSGAVTINVNLALSVDATSDPAVYDAFFAAMAKHLKVLDGGSANPA</sequence>
<reference evidence="1" key="1">
    <citation type="submission" date="2022-11" db="EMBL/GenBank/DDBJ databases">
        <title>Description of Microcella daejonensis nov. sp, isolated from riverside soil.</title>
        <authorList>
            <person name="Molina K.M."/>
            <person name="Kim S.B."/>
        </authorList>
    </citation>
    <scope>NUCLEOTIDE SEQUENCE</scope>
    <source>
        <strain evidence="1">MMS21-STM12</strain>
    </source>
</reference>
<gene>
    <name evidence="1" type="ORF">OVN18_08500</name>
</gene>